<dbReference type="OrthoDB" id="5996496at2"/>
<proteinExistence type="predicted"/>
<evidence type="ECO:0000313" key="2">
    <source>
        <dbReference type="EMBL" id="OAG69004.1"/>
    </source>
</evidence>
<evidence type="ECO:0000313" key="1">
    <source>
        <dbReference type="EMBL" id="MEA5124116.1"/>
    </source>
</evidence>
<evidence type="ECO:0000313" key="4">
    <source>
        <dbReference type="Proteomes" id="UP001303614"/>
    </source>
</evidence>
<dbReference type="RefSeq" id="WP_064507618.1">
    <property type="nucleotide sequence ID" value="NZ_JAYFSO010000010.1"/>
</dbReference>
<keyword evidence="4" id="KW-1185">Reference proteome</keyword>
<dbReference type="EMBL" id="JAYFSO010000010">
    <property type="protein sequence ID" value="MEA5124116.1"/>
    <property type="molecule type" value="Genomic_DNA"/>
</dbReference>
<dbReference type="AlphaFoldDB" id="A0A1A9MEP3"/>
<dbReference type="EMBL" id="LXNG01000003">
    <property type="protein sequence ID" value="OAG69004.1"/>
    <property type="molecule type" value="Genomic_DNA"/>
</dbReference>
<reference evidence="2 3" key="1">
    <citation type="submission" date="2016-05" db="EMBL/GenBank/DDBJ databases">
        <title>Pathogenic, phenotypic and molecular characterisation of Xanthomonas nasturtii sp. nov. and Xanthomonas floridensis sp. nov., new species of Xanthomonas associated with watercress production in Florida.</title>
        <authorList>
            <person name="Vicente J.G."/>
            <person name="Rothwell S."/>
            <person name="Holub E.B."/>
            <person name="Studholme D.J."/>
        </authorList>
    </citation>
    <scope>NUCLEOTIDE SEQUENCE [LARGE SCALE GENOMIC DNA]</scope>
    <source>
        <strain evidence="2 3">WHRI 8848</strain>
    </source>
</reference>
<name>A0A1A9MEP3_9XANT</name>
<comment type="caution">
    <text evidence="2">The sequence shown here is derived from an EMBL/GenBank/DDBJ whole genome shotgun (WGS) entry which is preliminary data.</text>
</comment>
<dbReference type="Proteomes" id="UP000077659">
    <property type="component" value="Unassembled WGS sequence"/>
</dbReference>
<accession>A0A1A9MEP3</accession>
<organism evidence="2 3">
    <name type="scientific">Xanthomonas floridensis</name>
    <dbReference type="NCBI Taxonomy" id="1843580"/>
    <lineage>
        <taxon>Bacteria</taxon>
        <taxon>Pseudomonadati</taxon>
        <taxon>Pseudomonadota</taxon>
        <taxon>Gammaproteobacteria</taxon>
        <taxon>Lysobacterales</taxon>
        <taxon>Lysobacteraceae</taxon>
        <taxon>Xanthomonas</taxon>
    </lineage>
</organism>
<dbReference type="STRING" id="1843580.A7D17_10390"/>
<evidence type="ECO:0000313" key="3">
    <source>
        <dbReference type="Proteomes" id="UP000077659"/>
    </source>
</evidence>
<gene>
    <name evidence="2" type="ORF">A7D17_10390</name>
    <name evidence="1" type="ORF">VB146_09625</name>
</gene>
<dbReference type="Proteomes" id="UP001303614">
    <property type="component" value="Unassembled WGS sequence"/>
</dbReference>
<sequence>MPNAGLLRRGSLVLMLLMPGACRLPPLDGGGQVEAAMDTDRVLIARVQGDAYTSPLLGQDVVIEGIVTRSLAGDQDDLVQEVGEALGEGNRGKVVGWFVQDEGDGLTATSDAVFVLDQGYDTGLGMPGETEYTTRLGARVRSGDRVKVRGVVTELAQDIAAEQLRSSGHPVGRGDPAGHITAIRASWITLLSQRERRPAIVLVDTVPTRSTEEATEAMRLAAPQRVAAGQTQH</sequence>
<protein>
    <submittedName>
        <fullName evidence="2">Uncharacterized protein</fullName>
    </submittedName>
</protein>
<reference evidence="1 4" key="2">
    <citation type="submission" date="2023-12" db="EMBL/GenBank/DDBJ databases">
        <title>Genome sequencing of Xanthomonas floridensis.</title>
        <authorList>
            <person name="Greer S."/>
            <person name="Harrison J."/>
            <person name="Grant M."/>
            <person name="Vicente J."/>
            <person name="Studholme D."/>
        </authorList>
    </citation>
    <scope>NUCLEOTIDE SEQUENCE [LARGE SCALE GENOMIC DNA]</scope>
    <source>
        <strain evidence="1 4">WHRI 8848</strain>
    </source>
</reference>